<dbReference type="EMBL" id="CP134186">
    <property type="protein sequence ID" value="WPA99436.1"/>
    <property type="molecule type" value="Genomic_DNA"/>
</dbReference>
<name>A0ABZ0NIR0_CERBT</name>
<proteinExistence type="predicted"/>
<organism evidence="2 3">
    <name type="scientific">Cercospora beticola</name>
    <name type="common">Sugarbeet leaf spot fungus</name>
    <dbReference type="NCBI Taxonomy" id="122368"/>
    <lineage>
        <taxon>Eukaryota</taxon>
        <taxon>Fungi</taxon>
        <taxon>Dikarya</taxon>
        <taxon>Ascomycota</taxon>
        <taxon>Pezizomycotina</taxon>
        <taxon>Dothideomycetes</taxon>
        <taxon>Dothideomycetidae</taxon>
        <taxon>Mycosphaerellales</taxon>
        <taxon>Mycosphaerellaceae</taxon>
        <taxon>Cercospora</taxon>
    </lineage>
</organism>
<reference evidence="2 3" key="1">
    <citation type="submission" date="2023-09" db="EMBL/GenBank/DDBJ databases">
        <title>Complete-Gapless Cercospora beticola genome.</title>
        <authorList>
            <person name="Wyatt N.A."/>
            <person name="Spanner R.E."/>
            <person name="Bolton M.D."/>
        </authorList>
    </citation>
    <scope>NUCLEOTIDE SEQUENCE [LARGE SCALE GENOMIC DNA]</scope>
    <source>
        <strain evidence="2">Cb09-40</strain>
    </source>
</reference>
<sequence>MKYIANIESMLRADRIKQQMKGQVCQTCGKSGHSSEQHAAIPSPNATTTIQTLPAELRLEILSSLPAKDIQRCRGVSKDFRNVVDVQQNSLLKAVRGRYDGLEDAHYFVGSVEEPSLLRFLFFHLSRRGIWCYPAHTRYFLIQATRQWCANWSPTIRALVSYLDLEADADYPFALFEKLDGVVEGIVQAYIDTHCPELFTGRHNGEDYQFQDVSTPEKFLAIFDNTEHDTSLIDEAEYYGLPLDREEFRQWYIDIKDRKEPRIPSYPPSAKDKTGNHGLLHVPRLGDPCLQIPDFVLTRLQIINSQNYRVPREFIFEYKELGEVLGENIPDLGMDGAYCVRSKWAFDLLLSAKKGRVLAPCQKVAVLEDLCVF</sequence>
<feature type="domain" description="F-box" evidence="1">
    <location>
        <begin position="47"/>
        <end position="95"/>
    </location>
</feature>
<dbReference type="SUPFAM" id="SSF81383">
    <property type="entry name" value="F-box domain"/>
    <property type="match status" value="1"/>
</dbReference>
<gene>
    <name evidence="2" type="ORF">RHO25_004053</name>
</gene>
<dbReference type="Gene3D" id="1.20.1280.50">
    <property type="match status" value="1"/>
</dbReference>
<evidence type="ECO:0000313" key="2">
    <source>
        <dbReference type="EMBL" id="WPA99436.1"/>
    </source>
</evidence>
<dbReference type="InterPro" id="IPR001810">
    <property type="entry name" value="F-box_dom"/>
</dbReference>
<dbReference type="Proteomes" id="UP001302367">
    <property type="component" value="Chromosome 3"/>
</dbReference>
<dbReference type="PROSITE" id="PS50181">
    <property type="entry name" value="FBOX"/>
    <property type="match status" value="1"/>
</dbReference>
<evidence type="ECO:0000313" key="3">
    <source>
        <dbReference type="Proteomes" id="UP001302367"/>
    </source>
</evidence>
<evidence type="ECO:0000259" key="1">
    <source>
        <dbReference type="PROSITE" id="PS50181"/>
    </source>
</evidence>
<dbReference type="RefSeq" id="XP_023457469.2">
    <property type="nucleotide sequence ID" value="XM_023594987.2"/>
</dbReference>
<keyword evidence="3" id="KW-1185">Reference proteome</keyword>
<dbReference type="InterPro" id="IPR036047">
    <property type="entry name" value="F-box-like_dom_sf"/>
</dbReference>
<accession>A0ABZ0NIR0</accession>
<protein>
    <recommendedName>
        <fullName evidence="1">F-box domain-containing protein</fullName>
    </recommendedName>
</protein>
<dbReference type="SMART" id="SM00256">
    <property type="entry name" value="FBOX"/>
    <property type="match status" value="1"/>
</dbReference>
<dbReference type="Pfam" id="PF00646">
    <property type="entry name" value="F-box"/>
    <property type="match status" value="1"/>
</dbReference>
<dbReference type="GeneID" id="35426123"/>